<dbReference type="EMBL" id="FSRJ01000003">
    <property type="protein sequence ID" value="SIO02902.1"/>
    <property type="molecule type" value="Genomic_DNA"/>
</dbReference>
<keyword evidence="3" id="KW-1185">Reference proteome</keyword>
<dbReference type="InterPro" id="IPR013096">
    <property type="entry name" value="Cupin_2"/>
</dbReference>
<proteinExistence type="predicted"/>
<evidence type="ECO:0000259" key="1">
    <source>
        <dbReference type="Pfam" id="PF07883"/>
    </source>
</evidence>
<dbReference type="AlphaFoldDB" id="A0A1N6G668"/>
<accession>A0A1N6G668</accession>
<reference evidence="3" key="1">
    <citation type="submission" date="2016-11" db="EMBL/GenBank/DDBJ databases">
        <authorList>
            <person name="Varghese N."/>
            <person name="Submissions S."/>
        </authorList>
    </citation>
    <scope>NUCLEOTIDE SEQUENCE [LARGE SCALE GENOMIC DNA]</scope>
    <source>
        <strain evidence="3">DSM 8595</strain>
    </source>
</reference>
<dbReference type="InterPro" id="IPR011051">
    <property type="entry name" value="RmlC_Cupin_sf"/>
</dbReference>
<evidence type="ECO:0000313" key="3">
    <source>
        <dbReference type="Proteomes" id="UP000184699"/>
    </source>
</evidence>
<feature type="domain" description="Cupin type-2" evidence="1">
    <location>
        <begin position="41"/>
        <end position="98"/>
    </location>
</feature>
<name>A0A1N6G668_9MICO</name>
<dbReference type="Pfam" id="PF07883">
    <property type="entry name" value="Cupin_2"/>
    <property type="match status" value="1"/>
</dbReference>
<dbReference type="InterPro" id="IPR014710">
    <property type="entry name" value="RmlC-like_jellyroll"/>
</dbReference>
<dbReference type="Proteomes" id="UP000184699">
    <property type="component" value="Unassembled WGS sequence"/>
</dbReference>
<sequence length="114" mass="12589">MVLMHQRSGVAEDDVYWHESIEGVSIGSDVSLILTYSSKVGSGPRLHRHPYSETFVIRHGRALFTVGDEQLEAVGGQVLVVPAQTPHKFVILGPEAMISTHIHASPTFITEWLE</sequence>
<dbReference type="Gene3D" id="2.60.120.10">
    <property type="entry name" value="Jelly Rolls"/>
    <property type="match status" value="1"/>
</dbReference>
<dbReference type="RefSeq" id="WP_074260500.1">
    <property type="nucleotide sequence ID" value="NZ_FSRJ01000003.1"/>
</dbReference>
<gene>
    <name evidence="2" type="ORF">SAMN05443544_2320</name>
</gene>
<dbReference type="SUPFAM" id="SSF51182">
    <property type="entry name" value="RmlC-like cupins"/>
    <property type="match status" value="1"/>
</dbReference>
<dbReference type="STRING" id="232089.SAMN05443544_2320"/>
<evidence type="ECO:0000313" key="2">
    <source>
        <dbReference type="EMBL" id="SIO02902.1"/>
    </source>
</evidence>
<protein>
    <submittedName>
        <fullName evidence="2">Cupin domain-containing protein</fullName>
    </submittedName>
</protein>
<organism evidence="2 3">
    <name type="scientific">Agromyces cerinus subsp. cerinus</name>
    <dbReference type="NCBI Taxonomy" id="232089"/>
    <lineage>
        <taxon>Bacteria</taxon>
        <taxon>Bacillati</taxon>
        <taxon>Actinomycetota</taxon>
        <taxon>Actinomycetes</taxon>
        <taxon>Micrococcales</taxon>
        <taxon>Microbacteriaceae</taxon>
        <taxon>Agromyces</taxon>
    </lineage>
</organism>
<dbReference type="OrthoDB" id="122936at2"/>